<dbReference type="InterPro" id="IPR029033">
    <property type="entry name" value="His_PPase_superfam"/>
</dbReference>
<proteinExistence type="predicted"/>
<dbReference type="CDD" id="cd07067">
    <property type="entry name" value="HP_PGM_like"/>
    <property type="match status" value="1"/>
</dbReference>
<gene>
    <name evidence="1" type="ORF">CSSPJE1EN1_LOCUS14867</name>
</gene>
<dbReference type="SUPFAM" id="SSF53254">
    <property type="entry name" value="Phosphoglycerate mutase-like"/>
    <property type="match status" value="1"/>
</dbReference>
<evidence type="ECO:0000313" key="2">
    <source>
        <dbReference type="Proteomes" id="UP001497444"/>
    </source>
</evidence>
<dbReference type="PROSITE" id="PS00175">
    <property type="entry name" value="PG_MUTASE"/>
    <property type="match status" value="1"/>
</dbReference>
<dbReference type="InterPro" id="IPR001345">
    <property type="entry name" value="PG/BPGM_mutase_AS"/>
</dbReference>
<name>A0ABP0WR99_9BRYO</name>
<dbReference type="EMBL" id="OZ020097">
    <property type="protein sequence ID" value="CAK9269389.1"/>
    <property type="molecule type" value="Genomic_DNA"/>
</dbReference>
<evidence type="ECO:0000313" key="1">
    <source>
        <dbReference type="EMBL" id="CAK9269389.1"/>
    </source>
</evidence>
<dbReference type="Gene3D" id="3.40.50.1240">
    <property type="entry name" value="Phosphoglycerate mutase-like"/>
    <property type="match status" value="1"/>
</dbReference>
<dbReference type="Proteomes" id="UP001497444">
    <property type="component" value="Chromosome 2"/>
</dbReference>
<protein>
    <recommendedName>
        <fullName evidence="3">Phosphoglycerate mutase-like protein AT74H</fullName>
    </recommendedName>
</protein>
<accession>A0ABP0WR99</accession>
<dbReference type="InterPro" id="IPR052765">
    <property type="entry name" value="PGM-Related"/>
</dbReference>
<dbReference type="SMART" id="SM00855">
    <property type="entry name" value="PGAM"/>
    <property type="match status" value="1"/>
</dbReference>
<reference evidence="1 2" key="1">
    <citation type="submission" date="2024-02" db="EMBL/GenBank/DDBJ databases">
        <authorList>
            <consortium name="ELIXIR-Norway"/>
            <consortium name="Elixir Norway"/>
        </authorList>
    </citation>
    <scope>NUCLEOTIDE SEQUENCE [LARGE SCALE GENOMIC DNA]</scope>
</reference>
<sequence>MAATVVASPGASGSTILRPACSQPTLENSFFGCCWSRNRVPLLHHPLDFKGAKRILLTAAAAASSSSSSSMERDSAAADFFRTPAQSWRSQNIKRFEHLRRLELDNNTEKEIAVLNNLMSVGSEQQNHNGTILRTRPKRIILVRHGQSEGNIDESAYTRIPDSKIALTEVGWKQAVQCGKKIRHVIESDHEENWQVYFYVSPYRRTLQTLRGIGMAFERHRIAGVSQSLVCANKTSVGTYPGPKDQRQTGNFQNRERMQLEKAARIRYGRFFYRFPNGESAADVYDRITGFRETLRSDIDVGRFQRPEASSKNMNLVIVSHGLTLRVFLMRWYKWTVEQFEGLWNFGNTGMLVMELGPGGRYSLAVHQTANELRAFGMTDKMIADQEWQKKARPGELNVDWDTSGPSFFTHFEAMERGFDLEAEIPPDVARVETERIIIARRMEPPVAQSN</sequence>
<dbReference type="PANTHER" id="PTHR46192">
    <property type="entry name" value="BROAD-RANGE ACID PHOSPHATASE DET1"/>
    <property type="match status" value="1"/>
</dbReference>
<dbReference type="Pfam" id="PF00300">
    <property type="entry name" value="His_Phos_1"/>
    <property type="match status" value="2"/>
</dbReference>
<organism evidence="1 2">
    <name type="scientific">Sphagnum jensenii</name>
    <dbReference type="NCBI Taxonomy" id="128206"/>
    <lineage>
        <taxon>Eukaryota</taxon>
        <taxon>Viridiplantae</taxon>
        <taxon>Streptophyta</taxon>
        <taxon>Embryophyta</taxon>
        <taxon>Bryophyta</taxon>
        <taxon>Sphagnophytina</taxon>
        <taxon>Sphagnopsida</taxon>
        <taxon>Sphagnales</taxon>
        <taxon>Sphagnaceae</taxon>
        <taxon>Sphagnum</taxon>
    </lineage>
</organism>
<evidence type="ECO:0008006" key="3">
    <source>
        <dbReference type="Google" id="ProtNLM"/>
    </source>
</evidence>
<keyword evidence="2" id="KW-1185">Reference proteome</keyword>
<dbReference type="InterPro" id="IPR013078">
    <property type="entry name" value="His_Pase_superF_clade-1"/>
</dbReference>